<accession>A0A0C2WMU7</accession>
<reference evidence="1 2" key="1">
    <citation type="submission" date="2014-04" db="EMBL/GenBank/DDBJ databases">
        <title>Evolutionary Origins and Diversification of the Mycorrhizal Mutualists.</title>
        <authorList>
            <consortium name="DOE Joint Genome Institute"/>
            <consortium name="Mycorrhizal Genomics Consortium"/>
            <person name="Kohler A."/>
            <person name="Kuo A."/>
            <person name="Nagy L.G."/>
            <person name="Floudas D."/>
            <person name="Copeland A."/>
            <person name="Barry K.W."/>
            <person name="Cichocki N."/>
            <person name="Veneault-Fourrey C."/>
            <person name="LaButti K."/>
            <person name="Lindquist E.A."/>
            <person name="Lipzen A."/>
            <person name="Lundell T."/>
            <person name="Morin E."/>
            <person name="Murat C."/>
            <person name="Riley R."/>
            <person name="Ohm R."/>
            <person name="Sun H."/>
            <person name="Tunlid A."/>
            <person name="Henrissat B."/>
            <person name="Grigoriev I.V."/>
            <person name="Hibbett D.S."/>
            <person name="Martin F."/>
        </authorList>
    </citation>
    <scope>NUCLEOTIDE SEQUENCE [LARGE SCALE GENOMIC DNA]</scope>
    <source>
        <strain evidence="1 2">Koide BX008</strain>
    </source>
</reference>
<protein>
    <submittedName>
        <fullName evidence="1">Uncharacterized protein</fullName>
    </submittedName>
</protein>
<organism evidence="1 2">
    <name type="scientific">Amanita muscaria (strain Koide BX008)</name>
    <dbReference type="NCBI Taxonomy" id="946122"/>
    <lineage>
        <taxon>Eukaryota</taxon>
        <taxon>Fungi</taxon>
        <taxon>Dikarya</taxon>
        <taxon>Basidiomycota</taxon>
        <taxon>Agaricomycotina</taxon>
        <taxon>Agaricomycetes</taxon>
        <taxon>Agaricomycetidae</taxon>
        <taxon>Agaricales</taxon>
        <taxon>Pluteineae</taxon>
        <taxon>Amanitaceae</taxon>
        <taxon>Amanita</taxon>
    </lineage>
</organism>
<dbReference type="EMBL" id="KN818366">
    <property type="protein sequence ID" value="KIL57538.1"/>
    <property type="molecule type" value="Genomic_DNA"/>
</dbReference>
<name>A0A0C2WMU7_AMAMK</name>
<evidence type="ECO:0000313" key="2">
    <source>
        <dbReference type="Proteomes" id="UP000054549"/>
    </source>
</evidence>
<dbReference type="AlphaFoldDB" id="A0A0C2WMU7"/>
<dbReference type="HOGENOM" id="CLU_2811823_0_0_1"/>
<sequence length="67" mass="8175">MVYVEKDYEICNSMFNAPFTFHGFKTAARCTRRRRRPFQFISNSIVIYIHVYFYENICIDKMYFPSP</sequence>
<evidence type="ECO:0000313" key="1">
    <source>
        <dbReference type="EMBL" id="KIL57538.1"/>
    </source>
</evidence>
<dbReference type="InParanoid" id="A0A0C2WMU7"/>
<dbReference type="Proteomes" id="UP000054549">
    <property type="component" value="Unassembled WGS sequence"/>
</dbReference>
<keyword evidence="2" id="KW-1185">Reference proteome</keyword>
<gene>
    <name evidence="1" type="ORF">M378DRAFT_381545</name>
</gene>
<proteinExistence type="predicted"/>